<name>A0A0S1MIM1_PHAPC</name>
<reference evidence="1" key="1">
    <citation type="submission" date="2015-07" db="EMBL/GenBank/DDBJ databases">
        <title>Elucidating the P. pachyrhizi secretome and potential effectors.</title>
        <authorList>
            <person name="de Carvalho M.C.C.G."/>
            <person name="Nascimento L.C."/>
            <person name="Darben L.M."/>
            <person name="Polizel-Podanosqui A.M."/>
            <person name="Lopes-Caitar V.S."/>
            <person name="Rocha C.S."/>
            <person name="Qi M."/>
            <person name="Carazolle M."/>
            <person name="Kuwahara M.K."/>
            <person name="Pereira G.A.G."/>
            <person name="Abdelnoor R.V."/>
            <person name="Whitham S.A."/>
            <person name="Marcelino-Guimaraes F.C."/>
        </authorList>
    </citation>
    <scope>NUCLEOTIDE SEQUENCE</scope>
</reference>
<organism evidence="1">
    <name type="scientific">Phakopsora pachyrhizi</name>
    <name type="common">Asian soybean rust disease fungus</name>
    <dbReference type="NCBI Taxonomy" id="170000"/>
    <lineage>
        <taxon>Eukaryota</taxon>
        <taxon>Fungi</taxon>
        <taxon>Dikarya</taxon>
        <taxon>Basidiomycota</taxon>
        <taxon>Pucciniomycotina</taxon>
        <taxon>Pucciniomycetes</taxon>
        <taxon>Pucciniales</taxon>
        <taxon>Phakopsoraceae</taxon>
        <taxon>Phakopsora</taxon>
    </lineage>
</organism>
<proteinExistence type="evidence at transcript level"/>
<accession>A0A0S1MIM1</accession>
<sequence length="49" mass="5396">MSVVLCVQGVLVVGRRVVSRPGNELVVCFFFLRVKTISRGGRAHIALRV</sequence>
<protein>
    <submittedName>
        <fullName evidence="1">Uncharacterized protein</fullName>
    </submittedName>
</protein>
<evidence type="ECO:0000313" key="1">
    <source>
        <dbReference type="EMBL" id="ALL40748.1"/>
    </source>
</evidence>
<dbReference type="AlphaFoldDB" id="A0A0S1MIM1"/>
<dbReference type="EMBL" id="KT246657">
    <property type="protein sequence ID" value="ALL40748.1"/>
    <property type="molecule type" value="mRNA"/>
</dbReference>